<name>A0A9P3PZU0_LYOSH</name>
<feature type="transmembrane region" description="Helical" evidence="1">
    <location>
        <begin position="403"/>
        <end position="423"/>
    </location>
</feature>
<evidence type="ECO:0008006" key="4">
    <source>
        <dbReference type="Google" id="ProtNLM"/>
    </source>
</evidence>
<feature type="transmembrane region" description="Helical" evidence="1">
    <location>
        <begin position="186"/>
        <end position="208"/>
    </location>
</feature>
<keyword evidence="1" id="KW-0472">Membrane</keyword>
<keyword evidence="3" id="KW-1185">Reference proteome</keyword>
<feature type="transmembrane region" description="Helical" evidence="1">
    <location>
        <begin position="270"/>
        <end position="300"/>
    </location>
</feature>
<reference evidence="2" key="1">
    <citation type="submission" date="2022-07" db="EMBL/GenBank/DDBJ databases">
        <title>The genome of Lyophyllum shimeji provides insight into the initial evolution of ectomycorrhizal fungal genome.</title>
        <authorList>
            <person name="Kobayashi Y."/>
            <person name="Shibata T."/>
            <person name="Hirakawa H."/>
            <person name="Shigenobu S."/>
            <person name="Nishiyama T."/>
            <person name="Yamada A."/>
            <person name="Hasebe M."/>
            <person name="Kawaguchi M."/>
        </authorList>
    </citation>
    <scope>NUCLEOTIDE SEQUENCE</scope>
    <source>
        <strain evidence="2">AT787</strain>
    </source>
</reference>
<evidence type="ECO:0000313" key="3">
    <source>
        <dbReference type="Proteomes" id="UP001063166"/>
    </source>
</evidence>
<dbReference type="AlphaFoldDB" id="A0A9P3PZU0"/>
<sequence length="450" mass="49555">MASPTHVCQIPGNSDIAGIGVRASVYIQACLAGLNLPYLLHTLVFTEEETIRAPAGKEGTKASPTAQATAGTRPEDGLAISIRPSLSTDSLDSTEKALRNFRNENAEYLGVAKALERSLFMVGFAVILSAIVEAKSRTGLSAYHALIVLNISQINNWAGFLLLLLRGEFRTTGIGWIGRIFVTRRSLMSSLLCVAHAIMMSALGLYFWSNLGPFLGYAGDIQSCHPLTYFRVFGPVNISNKALRISSLAFYAVSLVPVFGLYFLALIPGFALIVFTLVTLILLLVLVPVLVVLGAIYFLILKPVIVFMFRPVLRTSAVQNVITSLEGPWSIIREQSRRAFLSLRFRTTGLLNGPSYSPLFTFTMAVFFSAPLVYAIISTELIIRVNRDNVEPGAESKWTYGQTLALFTALVAVILYINELLAIQRRRKRARNPVDHELGRRVFFERGTQT</sequence>
<feature type="transmembrane region" description="Helical" evidence="1">
    <location>
        <begin position="359"/>
        <end position="383"/>
    </location>
</feature>
<proteinExistence type="predicted"/>
<evidence type="ECO:0000256" key="1">
    <source>
        <dbReference type="SAM" id="Phobius"/>
    </source>
</evidence>
<feature type="transmembrane region" description="Helical" evidence="1">
    <location>
        <begin position="142"/>
        <end position="165"/>
    </location>
</feature>
<accession>A0A9P3PZU0</accession>
<keyword evidence="1" id="KW-1133">Transmembrane helix</keyword>
<comment type="caution">
    <text evidence="2">The sequence shown here is derived from an EMBL/GenBank/DDBJ whole genome shotgun (WGS) entry which is preliminary data.</text>
</comment>
<dbReference type="OrthoDB" id="3351993at2759"/>
<protein>
    <recommendedName>
        <fullName evidence="4">Transmembrane protein</fullName>
    </recommendedName>
</protein>
<gene>
    <name evidence="2" type="ORF">LshimejAT787_1601970</name>
</gene>
<organism evidence="2 3">
    <name type="scientific">Lyophyllum shimeji</name>
    <name type="common">Hon-shimeji</name>
    <name type="synonym">Tricholoma shimeji</name>
    <dbReference type="NCBI Taxonomy" id="47721"/>
    <lineage>
        <taxon>Eukaryota</taxon>
        <taxon>Fungi</taxon>
        <taxon>Dikarya</taxon>
        <taxon>Basidiomycota</taxon>
        <taxon>Agaricomycotina</taxon>
        <taxon>Agaricomycetes</taxon>
        <taxon>Agaricomycetidae</taxon>
        <taxon>Agaricales</taxon>
        <taxon>Tricholomatineae</taxon>
        <taxon>Lyophyllaceae</taxon>
        <taxon>Lyophyllum</taxon>
    </lineage>
</organism>
<dbReference type="Proteomes" id="UP001063166">
    <property type="component" value="Unassembled WGS sequence"/>
</dbReference>
<evidence type="ECO:0000313" key="2">
    <source>
        <dbReference type="EMBL" id="GLB44267.1"/>
    </source>
</evidence>
<feature type="transmembrane region" description="Helical" evidence="1">
    <location>
        <begin position="245"/>
        <end position="264"/>
    </location>
</feature>
<dbReference type="EMBL" id="BRPK01000016">
    <property type="protein sequence ID" value="GLB44267.1"/>
    <property type="molecule type" value="Genomic_DNA"/>
</dbReference>
<keyword evidence="1" id="KW-0812">Transmembrane</keyword>
<feature type="transmembrane region" description="Helical" evidence="1">
    <location>
        <begin position="118"/>
        <end position="136"/>
    </location>
</feature>